<keyword evidence="2" id="KW-1185">Reference proteome</keyword>
<sequence length="46" mass="5371">MENISRKIGITCMSMILLGSIGSPTTVSYTHLDVYKRQPYYWLCHY</sequence>
<gene>
    <name evidence="1" type="ORF">A5844_001336</name>
</gene>
<accession>A0A242K163</accession>
<dbReference type="STRING" id="1987383.A5844_001336"/>
<name>A0A242K163_9ENTE</name>
<protein>
    <submittedName>
        <fullName evidence="1">Uncharacterized protein</fullName>
    </submittedName>
</protein>
<organism evidence="1 2">
    <name type="scientific">Candidatus Enterococcus wittei</name>
    <dbReference type="NCBI Taxonomy" id="1987383"/>
    <lineage>
        <taxon>Bacteria</taxon>
        <taxon>Bacillati</taxon>
        <taxon>Bacillota</taxon>
        <taxon>Bacilli</taxon>
        <taxon>Lactobacillales</taxon>
        <taxon>Enterococcaceae</taxon>
        <taxon>Enterococcus</taxon>
    </lineage>
</organism>
<dbReference type="Proteomes" id="UP000194933">
    <property type="component" value="Unassembled WGS sequence"/>
</dbReference>
<dbReference type="AlphaFoldDB" id="A0A242K163"/>
<proteinExistence type="predicted"/>
<evidence type="ECO:0000313" key="1">
    <source>
        <dbReference type="EMBL" id="OTP11202.1"/>
    </source>
</evidence>
<reference evidence="1 2" key="1">
    <citation type="submission" date="2017-05" db="EMBL/GenBank/DDBJ databases">
        <title>The Genome Sequence of Enterococcus sp. 10A9_DIV0425.</title>
        <authorList>
            <consortium name="The Broad Institute Genomics Platform"/>
            <consortium name="The Broad Institute Genomic Center for Infectious Diseases"/>
            <person name="Earl A."/>
            <person name="Manson A."/>
            <person name="Schwartman J."/>
            <person name="Gilmore M."/>
            <person name="Abouelleil A."/>
            <person name="Cao P."/>
            <person name="Chapman S."/>
            <person name="Cusick C."/>
            <person name="Shea T."/>
            <person name="Young S."/>
            <person name="Neafsey D."/>
            <person name="Nusbaum C."/>
            <person name="Birren B."/>
        </authorList>
    </citation>
    <scope>NUCLEOTIDE SEQUENCE [LARGE SCALE GENOMIC DNA]</scope>
    <source>
        <strain evidence="1 2">10A9_DIV0425</strain>
    </source>
</reference>
<comment type="caution">
    <text evidence="1">The sequence shown here is derived from an EMBL/GenBank/DDBJ whole genome shotgun (WGS) entry which is preliminary data.</text>
</comment>
<evidence type="ECO:0000313" key="2">
    <source>
        <dbReference type="Proteomes" id="UP000194933"/>
    </source>
</evidence>
<dbReference type="EMBL" id="NGMO01000002">
    <property type="protein sequence ID" value="OTP11202.1"/>
    <property type="molecule type" value="Genomic_DNA"/>
</dbReference>